<dbReference type="AlphaFoldDB" id="A0A1E7K402"/>
<name>A0A1E7K402_9ACTN</name>
<sequence>MRAEHAKRAVSLVGEVGQDGDALAFADTGDPVGTGRGQVVGTARQCRGESHRGRPPGAVAICTFTPCRRCSAE</sequence>
<accession>A0A1E7K402</accession>
<comment type="caution">
    <text evidence="1">The sequence shown here is derived from an EMBL/GenBank/DDBJ whole genome shotgun (WGS) entry which is preliminary data.</text>
</comment>
<evidence type="ECO:0000313" key="2">
    <source>
        <dbReference type="Proteomes" id="UP000175829"/>
    </source>
</evidence>
<protein>
    <submittedName>
        <fullName evidence="1">Uncharacterized protein</fullName>
    </submittedName>
</protein>
<organism evidence="1 2">
    <name type="scientific">Streptomyces qinglanensis</name>
    <dbReference type="NCBI Taxonomy" id="943816"/>
    <lineage>
        <taxon>Bacteria</taxon>
        <taxon>Bacillati</taxon>
        <taxon>Actinomycetota</taxon>
        <taxon>Actinomycetes</taxon>
        <taxon>Kitasatosporales</taxon>
        <taxon>Streptomycetaceae</taxon>
        <taxon>Streptomyces</taxon>
    </lineage>
</organism>
<dbReference type="EMBL" id="LJGV01000022">
    <property type="protein sequence ID" value="OEU98658.1"/>
    <property type="molecule type" value="Genomic_DNA"/>
</dbReference>
<proteinExistence type="predicted"/>
<evidence type="ECO:0000313" key="1">
    <source>
        <dbReference type="EMBL" id="OEU98658.1"/>
    </source>
</evidence>
<dbReference type="Proteomes" id="UP000175829">
    <property type="component" value="Unassembled WGS sequence"/>
</dbReference>
<gene>
    <name evidence="1" type="ORF">AN217_13450</name>
</gene>
<reference evidence="1 2" key="1">
    <citation type="journal article" date="2016" name="Front. Microbiol.">
        <title>Comparative Genomics Analysis of Streptomyces Species Reveals Their Adaptation to the Marine Environment and Their Diversity at the Genomic Level.</title>
        <authorList>
            <person name="Tian X."/>
            <person name="Zhang Z."/>
            <person name="Yang T."/>
            <person name="Chen M."/>
            <person name="Li J."/>
            <person name="Chen F."/>
            <person name="Yang J."/>
            <person name="Li W."/>
            <person name="Zhang B."/>
            <person name="Zhang Z."/>
            <person name="Wu J."/>
            <person name="Zhang C."/>
            <person name="Long L."/>
            <person name="Xiao J."/>
        </authorList>
    </citation>
    <scope>NUCLEOTIDE SEQUENCE [LARGE SCALE GENOMIC DNA]</scope>
    <source>
        <strain evidence="1 2">SCSIO M10379</strain>
    </source>
</reference>